<keyword evidence="1" id="KW-1133">Transmembrane helix</keyword>
<sequence length="149" mass="16753">MHLPILAVAFAIYILGIALVLFFRPHAMFRPGGTWKEFGIGRGENHSLFPFWLFAIFWAFISYGLGLVIMSQFAVMAIGVPEQGPSIQQMAPPVQMQQMAMPQQQQHAFIKPVSSMMGLQENSSPGYYVLQNGPQPKYIYYGTEPPQLK</sequence>
<proteinExistence type="predicted"/>
<feature type="transmembrane region" description="Helical" evidence="1">
    <location>
        <begin position="6"/>
        <end position="27"/>
    </location>
</feature>
<keyword evidence="1" id="KW-0812">Transmembrane</keyword>
<dbReference type="AlphaFoldDB" id="A0A6C0KXP7"/>
<evidence type="ECO:0000256" key="1">
    <source>
        <dbReference type="SAM" id="Phobius"/>
    </source>
</evidence>
<keyword evidence="1" id="KW-0472">Membrane</keyword>
<dbReference type="EMBL" id="MN740993">
    <property type="protein sequence ID" value="QHU21896.1"/>
    <property type="molecule type" value="Genomic_DNA"/>
</dbReference>
<organism evidence="2">
    <name type="scientific">viral metagenome</name>
    <dbReference type="NCBI Taxonomy" id="1070528"/>
    <lineage>
        <taxon>unclassified sequences</taxon>
        <taxon>metagenomes</taxon>
        <taxon>organismal metagenomes</taxon>
    </lineage>
</organism>
<reference evidence="2" key="1">
    <citation type="journal article" date="2020" name="Nature">
        <title>Giant virus diversity and host interactions through global metagenomics.</title>
        <authorList>
            <person name="Schulz F."/>
            <person name="Roux S."/>
            <person name="Paez-Espino D."/>
            <person name="Jungbluth S."/>
            <person name="Walsh D.A."/>
            <person name="Denef V.J."/>
            <person name="McMahon K.D."/>
            <person name="Konstantinidis K.T."/>
            <person name="Eloe-Fadrosh E.A."/>
            <person name="Kyrpides N.C."/>
            <person name="Woyke T."/>
        </authorList>
    </citation>
    <scope>NUCLEOTIDE SEQUENCE</scope>
    <source>
        <strain evidence="2">GVMAG-S-3300013286-35</strain>
    </source>
</reference>
<accession>A0A6C0KXP7</accession>
<name>A0A6C0KXP7_9ZZZZ</name>
<evidence type="ECO:0000313" key="2">
    <source>
        <dbReference type="EMBL" id="QHU21896.1"/>
    </source>
</evidence>
<feature type="transmembrane region" description="Helical" evidence="1">
    <location>
        <begin position="48"/>
        <end position="70"/>
    </location>
</feature>
<protein>
    <submittedName>
        <fullName evidence="2">Uncharacterized protein</fullName>
    </submittedName>
</protein>